<proteinExistence type="predicted"/>
<dbReference type="AlphaFoldDB" id="A0A9W4KI00"/>
<feature type="compositionally biased region" description="Low complexity" evidence="1">
    <location>
        <begin position="206"/>
        <end position="219"/>
    </location>
</feature>
<feature type="compositionally biased region" description="Acidic residues" evidence="1">
    <location>
        <begin position="192"/>
        <end position="204"/>
    </location>
</feature>
<sequence length="412" mass="46399">MCLAQSREELPSFTRYSAAHRPPGTPRLALSFESEKQSHAHDTFYRIVFTITREADDLDKRPCIIHWDPVEDGLGQSGMMLRIRPASGFEAPDLNLHELPTKSLHPREVSTEDPCFKQLDPGTCVSWSANLPPVYFNAQRSLNHYDLIWGGGQIHLWDWGTLVDFSESHRQLAPKSPATVLPSGAHQSFEVVDDESDLEDDVGEWDSSPRPMSPSARAADAPVLSMKVAGPETLSIRNRSLAARLDYPVTVTISYDEAPGLGDDKRPIVFHTSSFKIMDSHYHGFRLYVKENDEWRGHNVNGELLHHAYRSSPTPLNVGMNEGNKFQTLMPGESWSFTRTISDFPKDFAPGDRFQYGFKGTPLDWWNWGNFDDHEDTVVVAGETIVTHPPDNNGRPKVVVSASNWIEFTLIE</sequence>
<protein>
    <submittedName>
        <fullName evidence="2">Uncharacterized protein</fullName>
    </submittedName>
</protein>
<dbReference type="EMBL" id="CAJVRC010000863">
    <property type="protein sequence ID" value="CAG8899005.1"/>
    <property type="molecule type" value="Genomic_DNA"/>
</dbReference>
<comment type="caution">
    <text evidence="2">The sequence shown here is derived from an EMBL/GenBank/DDBJ whole genome shotgun (WGS) entry which is preliminary data.</text>
</comment>
<gene>
    <name evidence="2" type="ORF">PEGY_LOCUS5542</name>
</gene>
<dbReference type="OrthoDB" id="4323953at2759"/>
<evidence type="ECO:0000256" key="1">
    <source>
        <dbReference type="SAM" id="MobiDB-lite"/>
    </source>
</evidence>
<accession>A0A9W4KI00</accession>
<evidence type="ECO:0000313" key="2">
    <source>
        <dbReference type="EMBL" id="CAG8899005.1"/>
    </source>
</evidence>
<dbReference type="Proteomes" id="UP001154252">
    <property type="component" value="Unassembled WGS sequence"/>
</dbReference>
<feature type="region of interest" description="Disordered" evidence="1">
    <location>
        <begin position="192"/>
        <end position="219"/>
    </location>
</feature>
<keyword evidence="3" id="KW-1185">Reference proteome</keyword>
<name>A0A9W4KI00_9EURO</name>
<evidence type="ECO:0000313" key="3">
    <source>
        <dbReference type="Proteomes" id="UP001154252"/>
    </source>
</evidence>
<reference evidence="2" key="1">
    <citation type="submission" date="2021-07" db="EMBL/GenBank/DDBJ databases">
        <authorList>
            <person name="Branca A.L. A."/>
        </authorList>
    </citation>
    <scope>NUCLEOTIDE SEQUENCE</scope>
</reference>
<organism evidence="2 3">
    <name type="scientific">Penicillium egyptiacum</name>
    <dbReference type="NCBI Taxonomy" id="1303716"/>
    <lineage>
        <taxon>Eukaryota</taxon>
        <taxon>Fungi</taxon>
        <taxon>Dikarya</taxon>
        <taxon>Ascomycota</taxon>
        <taxon>Pezizomycotina</taxon>
        <taxon>Eurotiomycetes</taxon>
        <taxon>Eurotiomycetidae</taxon>
        <taxon>Eurotiales</taxon>
        <taxon>Aspergillaceae</taxon>
        <taxon>Penicillium</taxon>
    </lineage>
</organism>